<sequence>MAHVQISPFPCPSNVLWRAAISRQRSYHHLQSCILKALTSSASFHCISEILQNDWV</sequence>
<accession>A0A2P2QCU5</accession>
<dbReference type="EMBL" id="GGEC01084233">
    <property type="protein sequence ID" value="MBX64717.1"/>
    <property type="molecule type" value="Transcribed_RNA"/>
</dbReference>
<dbReference type="AlphaFoldDB" id="A0A2P2QCU5"/>
<reference evidence="1" key="1">
    <citation type="submission" date="2018-02" db="EMBL/GenBank/DDBJ databases">
        <title>Rhizophora mucronata_Transcriptome.</title>
        <authorList>
            <person name="Meera S.P."/>
            <person name="Sreeshan A."/>
            <person name="Augustine A."/>
        </authorList>
    </citation>
    <scope>NUCLEOTIDE SEQUENCE</scope>
    <source>
        <tissue evidence="1">Leaf</tissue>
    </source>
</reference>
<evidence type="ECO:0000313" key="1">
    <source>
        <dbReference type="EMBL" id="MBX64717.1"/>
    </source>
</evidence>
<proteinExistence type="predicted"/>
<organism evidence="1">
    <name type="scientific">Rhizophora mucronata</name>
    <name type="common">Asiatic mangrove</name>
    <dbReference type="NCBI Taxonomy" id="61149"/>
    <lineage>
        <taxon>Eukaryota</taxon>
        <taxon>Viridiplantae</taxon>
        <taxon>Streptophyta</taxon>
        <taxon>Embryophyta</taxon>
        <taxon>Tracheophyta</taxon>
        <taxon>Spermatophyta</taxon>
        <taxon>Magnoliopsida</taxon>
        <taxon>eudicotyledons</taxon>
        <taxon>Gunneridae</taxon>
        <taxon>Pentapetalae</taxon>
        <taxon>rosids</taxon>
        <taxon>fabids</taxon>
        <taxon>Malpighiales</taxon>
        <taxon>Rhizophoraceae</taxon>
        <taxon>Rhizophora</taxon>
    </lineage>
</organism>
<protein>
    <submittedName>
        <fullName evidence="1">Uncharacterized protein</fullName>
    </submittedName>
</protein>
<name>A0A2P2QCU5_RHIMU</name>